<dbReference type="PANTHER" id="PTHR31431:SF1">
    <property type="entry name" value="NUCLEOPORIN NUP188"/>
    <property type="match status" value="1"/>
</dbReference>
<evidence type="ECO:0000256" key="6">
    <source>
        <dbReference type="ARBA" id="ARBA00023132"/>
    </source>
</evidence>
<evidence type="ECO:0000313" key="11">
    <source>
        <dbReference type="Proteomes" id="UP000678393"/>
    </source>
</evidence>
<comment type="subcellular location">
    <subcellularLocation>
        <location evidence="1">Nucleus</location>
        <location evidence="1">Nuclear pore complex</location>
    </subcellularLocation>
</comment>
<evidence type="ECO:0000256" key="4">
    <source>
        <dbReference type="ARBA" id="ARBA00022927"/>
    </source>
</evidence>
<keyword evidence="7" id="KW-0539">Nucleus</keyword>
<keyword evidence="5" id="KW-0811">Translocation</keyword>
<dbReference type="OrthoDB" id="102511at2759"/>
<dbReference type="GO" id="GO:0017056">
    <property type="term" value="F:structural constituent of nuclear pore"/>
    <property type="evidence" value="ECO:0007669"/>
    <property type="project" value="InterPro"/>
</dbReference>
<keyword evidence="4" id="KW-0653">Protein transport</keyword>
<dbReference type="GO" id="GO:0006606">
    <property type="term" value="P:protein import into nucleus"/>
    <property type="evidence" value="ECO:0007669"/>
    <property type="project" value="TreeGrafter"/>
</dbReference>
<evidence type="ECO:0000259" key="9">
    <source>
        <dbReference type="Pfam" id="PF21093"/>
    </source>
</evidence>
<organism evidence="10 11">
    <name type="scientific">Candidula unifasciata</name>
    <dbReference type="NCBI Taxonomy" id="100452"/>
    <lineage>
        <taxon>Eukaryota</taxon>
        <taxon>Metazoa</taxon>
        <taxon>Spiralia</taxon>
        <taxon>Lophotrochozoa</taxon>
        <taxon>Mollusca</taxon>
        <taxon>Gastropoda</taxon>
        <taxon>Heterobranchia</taxon>
        <taxon>Euthyneura</taxon>
        <taxon>Panpulmonata</taxon>
        <taxon>Eupulmonata</taxon>
        <taxon>Stylommatophora</taxon>
        <taxon>Helicina</taxon>
        <taxon>Helicoidea</taxon>
        <taxon>Geomitridae</taxon>
        <taxon>Candidula</taxon>
    </lineage>
</organism>
<feature type="region of interest" description="Disordered" evidence="8">
    <location>
        <begin position="1468"/>
        <end position="1499"/>
    </location>
</feature>
<keyword evidence="3" id="KW-0509">mRNA transport</keyword>
<dbReference type="GO" id="GO:0006405">
    <property type="term" value="P:RNA export from nucleus"/>
    <property type="evidence" value="ECO:0007669"/>
    <property type="project" value="TreeGrafter"/>
</dbReference>
<dbReference type="InterPro" id="IPR044840">
    <property type="entry name" value="Nup188"/>
</dbReference>
<keyword evidence="2" id="KW-0813">Transport</keyword>
<evidence type="ECO:0000313" key="10">
    <source>
        <dbReference type="EMBL" id="CAG5119880.1"/>
    </source>
</evidence>
<protein>
    <recommendedName>
        <fullName evidence="9">Nucleoporin Nup188 N-terminal subdomain III domain-containing protein</fullName>
    </recommendedName>
</protein>
<evidence type="ECO:0000256" key="5">
    <source>
        <dbReference type="ARBA" id="ARBA00023010"/>
    </source>
</evidence>
<reference evidence="10" key="1">
    <citation type="submission" date="2021-04" db="EMBL/GenBank/DDBJ databases">
        <authorList>
            <consortium name="Molecular Ecology Group"/>
        </authorList>
    </citation>
    <scope>NUCLEOTIDE SEQUENCE</scope>
</reference>
<dbReference type="GO" id="GO:0044611">
    <property type="term" value="C:nuclear pore inner ring"/>
    <property type="evidence" value="ECO:0007669"/>
    <property type="project" value="TreeGrafter"/>
</dbReference>
<comment type="caution">
    <text evidence="10">The sequence shown here is derived from an EMBL/GenBank/DDBJ whole genome shotgun (WGS) entry which is preliminary data.</text>
</comment>
<evidence type="ECO:0000256" key="8">
    <source>
        <dbReference type="SAM" id="MobiDB-lite"/>
    </source>
</evidence>
<proteinExistence type="predicted"/>
<evidence type="ECO:0000256" key="3">
    <source>
        <dbReference type="ARBA" id="ARBA00022816"/>
    </source>
</evidence>
<feature type="non-terminal residue" evidence="10">
    <location>
        <position position="1520"/>
    </location>
</feature>
<dbReference type="PANTHER" id="PTHR31431">
    <property type="entry name" value="NUCLEOPORIN NUP188 HOMOLOG"/>
    <property type="match status" value="1"/>
</dbReference>
<dbReference type="InterPro" id="IPR048883">
    <property type="entry name" value="Nup188_N-subdom_III"/>
</dbReference>
<dbReference type="EMBL" id="CAJHNH020000788">
    <property type="protein sequence ID" value="CAG5119880.1"/>
    <property type="molecule type" value="Genomic_DNA"/>
</dbReference>
<name>A0A8S3YXI8_9EUPU</name>
<dbReference type="Pfam" id="PF21093">
    <property type="entry name" value="Nup188_N-subdom_III"/>
    <property type="match status" value="1"/>
</dbReference>
<keyword evidence="6" id="KW-0906">Nuclear pore complex</keyword>
<evidence type="ECO:0000256" key="7">
    <source>
        <dbReference type="ARBA" id="ARBA00023242"/>
    </source>
</evidence>
<dbReference type="GO" id="GO:0051028">
    <property type="term" value="P:mRNA transport"/>
    <property type="evidence" value="ECO:0007669"/>
    <property type="project" value="UniProtKB-KW"/>
</dbReference>
<keyword evidence="11" id="KW-1185">Reference proteome</keyword>
<feature type="domain" description="Nucleoporin Nup188 N-terminal subdomain III" evidence="9">
    <location>
        <begin position="246"/>
        <end position="659"/>
    </location>
</feature>
<accession>A0A8S3YXI8</accession>
<evidence type="ECO:0000256" key="2">
    <source>
        <dbReference type="ARBA" id="ARBA00022448"/>
    </source>
</evidence>
<gene>
    <name evidence="10" type="ORF">CUNI_LOCUS5438</name>
</gene>
<dbReference type="Proteomes" id="UP000678393">
    <property type="component" value="Unassembled WGS sequence"/>
</dbReference>
<sequence length="1520" mass="168573">KTDKVFSQQRSEPAQGPLLLGWSLLLYIHAEVQKAQGDESDAEMSKTLNQAHRLGNVALQLGVFEYLLDLVDSEHFSGKSEEASCAHYIVYTVISALLTLFQEESLGNIDVVYKIAGRLLKWDFIADTVWEKGEPEGLSILYNSAKKWFPLDFECFIQQNISLASASHYSAQKVKAGLHKIKSYTEAIDSIRPQDLQHTGEQGVFVLLRNKHPFHSGDFVIEQNCKGSLVTPSAGHCSFTGVGEVMRWQTSFNGWQYLMAEIQELLFQVCQGAGMVQTERLIRVTMIMELVKEVLKSDPASVAEFLELLNFGYQLILRFAVLNPAPPELLAHTVQCLVLAVPQFFSQVSHHLKQTGLLPFLTGNIDDLSKIQSGEGISQGLYGCVLAGTECAQGIYNVTLAVLDLVTKLVQVSSKDGGERDHLASVLFIMKEVFPRFHKWRYVDVGQRKNIGQKCLELFHQILNLAYMQEQHSLKKQKGPGLQEACVYSLLFTEAGRSLLEIVATGVDHIQMALSQQSSLTEGAGVDLLKLVEMSLSLLNRLLLLKPPELGQSPVEQALSSQPPGRQHQHIVATIAQYVYHRHSHKLPTMATVLLKRLATVSPMSILACLGNDAEPIRDLFLTRLQAVSEAVDLRVAILEMLSVCVDCQPGLIEIFLNVQQPDDKGTELGKNNLTLGRSSCLSILLDLIEVDKQCTYECPPVLLCAALDFIHSLWYGMREIPLALLREKQTFWPSVLASLKVDLPQINDDNEKSIQPLKLQIKLCSFALRIIALEIYAVASMKLDAVLKKTLQETFANDRLMYWSKMVRENMQIMSDASKCILSTPGQTVAEHPVLNLLLAWKNFVVMSSRYKVSEVQLTNRNKAQLLDDLLVGIQAQFEAQELTQIHVKLASIASALYFTLIKAWGKEFLESQLSETANLKNGVNPLVLIVQNLAETMHKTSGSDVLLPSVHIGLLGAVTIVLQQCGPRLEDPPMLISDLLPAVCSVFLQNSVYMPTFLEKLDQMKDGSLDPGTSNSSFGVHVKLQIVSCCLMVELLQTSTDLNASLRMLQKHGVVPCIISTIEAFFKVHAGIPYIYYCLLLLIKIADTETGASMLLNSNLSSHLCLALTSCYSTEDSFQPKSFLSETFSSVRPVTVNRHTLYCLSLDLFACMLRVLRHSFLDDALNVVGVHQDRLQQALEMARVVTSKPAIVEAEATCNFLLQLCAYHRQWRFHLPGVMANIMGCLMAMIQSYVALLIRPQYLLHLLEHPKGQESWSRADACILTSAVIQHQSSLEDVEQPTRKLLDAQNSILKLVTKGLACMKHFTPPLPEILLDQSTDVKEWEPVLTLGFSTPSLDDNDGAISFGTLLNCVTICVRLLSKTDGKFSPHKASPDDSNKNLVSRQVANLALELSLNIIMSQACRYLRDPDRVQRERQFLKRELGTELNSCLSPLQRQMRRGGVERSLSLTPPQSLAGALTTSTSAGLGATQTTAGSSSATGHPSLTPQLSHSISQSSASSHDPAFLRLVQEFVQKVLK</sequence>
<feature type="compositionally biased region" description="Low complexity" evidence="8">
    <location>
        <begin position="1468"/>
        <end position="1483"/>
    </location>
</feature>
<evidence type="ECO:0000256" key="1">
    <source>
        <dbReference type="ARBA" id="ARBA00004567"/>
    </source>
</evidence>